<evidence type="ECO:0000256" key="2">
    <source>
        <dbReference type="ARBA" id="ARBA00006325"/>
    </source>
</evidence>
<dbReference type="InterPro" id="IPR025770">
    <property type="entry name" value="PPMT_MeTrfase"/>
</dbReference>
<dbReference type="Gene3D" id="1.20.120.1630">
    <property type="match status" value="1"/>
</dbReference>
<keyword evidence="13" id="KW-1185">Reference proteome</keyword>
<dbReference type="PANTHER" id="PTHR12714:SF9">
    <property type="entry name" value="PROTEIN-S-ISOPRENYLCYSTEINE O-METHYLTRANSFERASE"/>
    <property type="match status" value="1"/>
</dbReference>
<organism evidence="12 13">
    <name type="scientific">Corynascus novoguineensis</name>
    <dbReference type="NCBI Taxonomy" id="1126955"/>
    <lineage>
        <taxon>Eukaryota</taxon>
        <taxon>Fungi</taxon>
        <taxon>Dikarya</taxon>
        <taxon>Ascomycota</taxon>
        <taxon>Pezizomycotina</taxon>
        <taxon>Sordariomycetes</taxon>
        <taxon>Sordariomycetidae</taxon>
        <taxon>Sordariales</taxon>
        <taxon>Chaetomiaceae</taxon>
        <taxon>Corynascus</taxon>
    </lineage>
</organism>
<dbReference type="InterPro" id="IPR007269">
    <property type="entry name" value="ICMT_MeTrfase"/>
</dbReference>
<feature type="transmembrane region" description="Helical" evidence="11">
    <location>
        <begin position="77"/>
        <end position="101"/>
    </location>
</feature>
<dbReference type="Pfam" id="PF04140">
    <property type="entry name" value="ICMT"/>
    <property type="match status" value="1"/>
</dbReference>
<keyword evidence="11" id="KW-0256">Endoplasmic reticulum</keyword>
<comment type="similarity">
    <text evidence="3 11">Belongs to the class VI-like SAM-binding methyltransferase superfamily. Isoprenylcysteine carboxyl methyltransferase family.</text>
</comment>
<dbReference type="GO" id="GO:0032259">
    <property type="term" value="P:methylation"/>
    <property type="evidence" value="ECO:0007669"/>
    <property type="project" value="UniProtKB-KW"/>
</dbReference>
<keyword evidence="7 11" id="KW-0949">S-adenosyl-L-methionine</keyword>
<reference evidence="12" key="1">
    <citation type="journal article" date="2023" name="Mol. Phylogenet. Evol.">
        <title>Genome-scale phylogeny and comparative genomics of the fungal order Sordariales.</title>
        <authorList>
            <person name="Hensen N."/>
            <person name="Bonometti L."/>
            <person name="Westerberg I."/>
            <person name="Brannstrom I.O."/>
            <person name="Guillou S."/>
            <person name="Cros-Aarteil S."/>
            <person name="Calhoun S."/>
            <person name="Haridas S."/>
            <person name="Kuo A."/>
            <person name="Mondo S."/>
            <person name="Pangilinan J."/>
            <person name="Riley R."/>
            <person name="LaButti K."/>
            <person name="Andreopoulos B."/>
            <person name="Lipzen A."/>
            <person name="Chen C."/>
            <person name="Yan M."/>
            <person name="Daum C."/>
            <person name="Ng V."/>
            <person name="Clum A."/>
            <person name="Steindorff A."/>
            <person name="Ohm R.A."/>
            <person name="Martin F."/>
            <person name="Silar P."/>
            <person name="Natvig D.O."/>
            <person name="Lalanne C."/>
            <person name="Gautier V."/>
            <person name="Ament-Velasquez S.L."/>
            <person name="Kruys A."/>
            <person name="Hutchinson M.I."/>
            <person name="Powell A.J."/>
            <person name="Barry K."/>
            <person name="Miller A.N."/>
            <person name="Grigoriev I.V."/>
            <person name="Debuchy R."/>
            <person name="Gladieux P."/>
            <person name="Hiltunen Thoren M."/>
            <person name="Johannesson H."/>
        </authorList>
    </citation>
    <scope>NUCLEOTIDE SEQUENCE</scope>
    <source>
        <strain evidence="12">CBS 359.72</strain>
    </source>
</reference>
<dbReference type="Proteomes" id="UP001303647">
    <property type="component" value="Unassembled WGS sequence"/>
</dbReference>
<evidence type="ECO:0000256" key="7">
    <source>
        <dbReference type="ARBA" id="ARBA00022691"/>
    </source>
</evidence>
<dbReference type="PROSITE" id="PS51564">
    <property type="entry name" value="SAM_ICMT"/>
    <property type="match status" value="1"/>
</dbReference>
<dbReference type="GO" id="GO:0005789">
    <property type="term" value="C:endoplasmic reticulum membrane"/>
    <property type="evidence" value="ECO:0007669"/>
    <property type="project" value="UniProtKB-SubCell"/>
</dbReference>
<feature type="transmembrane region" description="Helical" evidence="11">
    <location>
        <begin position="144"/>
        <end position="166"/>
    </location>
</feature>
<comment type="similarity">
    <text evidence="2">Belongs to the TMEM170 family.</text>
</comment>
<evidence type="ECO:0000256" key="4">
    <source>
        <dbReference type="ARBA" id="ARBA00012151"/>
    </source>
</evidence>
<sequence length="369" mass="41185">METPSRVRRDIPPNYTVPPFPSLFWPPQSGSIILYELDEMWKFTLFWTLILYGLFHLGAVGVAVLMQGGKRMSSWKYLWAVPVVYALIAGAEALIAGTLVAHSRTPDLARYLANNSQVDQSAWDWHNPALVPYLPHQPKSLVGIATRSFCLGIALATGVTATVAILTLTASPLWRLPFFLASLALFHFLEFWTTAAYNTRTAQVSSFLLTSNWPAYAIAHSAATLECLVTHLLWPGSSTSGGVGRWTVVLVGTGMVLVILGQAVRSAAMIQAGRSFNHLVQYQRRSGHVLVTTGVYAVLRHPSYFGFFWWALGTQMVMGNVLGFVGYAVVLWKFFSSRIRLEEEYLVGFFGREYIEYREKVPTRIPFLP</sequence>
<dbReference type="EC" id="2.1.1.100" evidence="4 11"/>
<evidence type="ECO:0000256" key="5">
    <source>
        <dbReference type="ARBA" id="ARBA00022603"/>
    </source>
</evidence>
<name>A0AAN7CWA3_9PEZI</name>
<feature type="transmembrane region" description="Helical" evidence="11">
    <location>
        <begin position="45"/>
        <end position="65"/>
    </location>
</feature>
<evidence type="ECO:0000313" key="13">
    <source>
        <dbReference type="Proteomes" id="UP001303647"/>
    </source>
</evidence>
<keyword evidence="8 11" id="KW-0812">Transmembrane</keyword>
<comment type="caution">
    <text evidence="12">The sequence shown here is derived from an EMBL/GenBank/DDBJ whole genome shotgun (WGS) entry which is preliminary data.</text>
</comment>
<feature type="transmembrane region" description="Helical" evidence="11">
    <location>
        <begin position="213"/>
        <end position="234"/>
    </location>
</feature>
<dbReference type="GO" id="GO:0004671">
    <property type="term" value="F:protein C-terminal S-isoprenylcysteine carboxyl O-methyltransferase activity"/>
    <property type="evidence" value="ECO:0007669"/>
    <property type="project" value="UniProtKB-EC"/>
</dbReference>
<keyword evidence="5 11" id="KW-0489">Methyltransferase</keyword>
<accession>A0AAN7CWA3</accession>
<evidence type="ECO:0000256" key="3">
    <source>
        <dbReference type="ARBA" id="ARBA00009140"/>
    </source>
</evidence>
<comment type="catalytic activity">
    <reaction evidence="11">
        <text>[protein]-C-terminal S-[(2E,6E)-farnesyl]-L-cysteine + S-adenosyl-L-methionine = [protein]-C-terminal S-[(2E,6E)-farnesyl]-L-cysteine methyl ester + S-adenosyl-L-homocysteine</text>
        <dbReference type="Rhea" id="RHEA:21672"/>
        <dbReference type="Rhea" id="RHEA-COMP:12125"/>
        <dbReference type="Rhea" id="RHEA-COMP:12126"/>
        <dbReference type="ChEBI" id="CHEBI:57856"/>
        <dbReference type="ChEBI" id="CHEBI:59789"/>
        <dbReference type="ChEBI" id="CHEBI:90510"/>
        <dbReference type="ChEBI" id="CHEBI:90511"/>
        <dbReference type="EC" id="2.1.1.100"/>
    </reaction>
</comment>
<protein>
    <recommendedName>
        <fullName evidence="4 11">Protein-S-isoprenylcysteine O-methyltransferase</fullName>
        <ecNumber evidence="4 11">2.1.1.100</ecNumber>
    </recommendedName>
</protein>
<feature type="transmembrane region" description="Helical" evidence="11">
    <location>
        <begin position="173"/>
        <end position="193"/>
    </location>
</feature>
<feature type="transmembrane region" description="Helical" evidence="11">
    <location>
        <begin position="307"/>
        <end position="332"/>
    </location>
</feature>
<proteinExistence type="inferred from homology"/>
<dbReference type="EMBL" id="MU857638">
    <property type="protein sequence ID" value="KAK4248422.1"/>
    <property type="molecule type" value="Genomic_DNA"/>
</dbReference>
<gene>
    <name evidence="12" type="ORF">C7999DRAFT_40426</name>
</gene>
<dbReference type="AlphaFoldDB" id="A0AAN7CWA3"/>
<comment type="subcellular location">
    <subcellularLocation>
        <location evidence="11">Endoplasmic reticulum membrane</location>
        <topology evidence="11">Multi-pass membrane protein</topology>
    </subcellularLocation>
    <subcellularLocation>
        <location evidence="1">Membrane</location>
        <topology evidence="1">Multi-pass membrane protein</topology>
    </subcellularLocation>
</comment>
<evidence type="ECO:0000313" key="12">
    <source>
        <dbReference type="EMBL" id="KAK4248422.1"/>
    </source>
</evidence>
<keyword evidence="6" id="KW-0808">Transferase</keyword>
<reference evidence="12" key="2">
    <citation type="submission" date="2023-05" db="EMBL/GenBank/DDBJ databases">
        <authorList>
            <consortium name="Lawrence Berkeley National Laboratory"/>
            <person name="Steindorff A."/>
            <person name="Hensen N."/>
            <person name="Bonometti L."/>
            <person name="Westerberg I."/>
            <person name="Brannstrom I.O."/>
            <person name="Guillou S."/>
            <person name="Cros-Aarteil S."/>
            <person name="Calhoun S."/>
            <person name="Haridas S."/>
            <person name="Kuo A."/>
            <person name="Mondo S."/>
            <person name="Pangilinan J."/>
            <person name="Riley R."/>
            <person name="Labutti K."/>
            <person name="Andreopoulos B."/>
            <person name="Lipzen A."/>
            <person name="Chen C."/>
            <person name="Yanf M."/>
            <person name="Daum C."/>
            <person name="Ng V."/>
            <person name="Clum A."/>
            <person name="Ohm R."/>
            <person name="Martin F."/>
            <person name="Silar P."/>
            <person name="Natvig D."/>
            <person name="Lalanne C."/>
            <person name="Gautier V."/>
            <person name="Ament-Velasquez S.L."/>
            <person name="Kruys A."/>
            <person name="Hutchinson M.I."/>
            <person name="Powell A.J."/>
            <person name="Barry K."/>
            <person name="Miller A.N."/>
            <person name="Grigoriev I.V."/>
            <person name="Debuchy R."/>
            <person name="Gladieux P."/>
            <person name="Thoren M.H."/>
            <person name="Johannesson H."/>
        </authorList>
    </citation>
    <scope>NUCLEOTIDE SEQUENCE</scope>
    <source>
        <strain evidence="12">CBS 359.72</strain>
    </source>
</reference>
<keyword evidence="9 11" id="KW-1133">Transmembrane helix</keyword>
<evidence type="ECO:0000256" key="1">
    <source>
        <dbReference type="ARBA" id="ARBA00004141"/>
    </source>
</evidence>
<evidence type="ECO:0000256" key="8">
    <source>
        <dbReference type="ARBA" id="ARBA00022692"/>
    </source>
</evidence>
<feature type="transmembrane region" description="Helical" evidence="11">
    <location>
        <begin position="246"/>
        <end position="264"/>
    </location>
</feature>
<evidence type="ECO:0000256" key="6">
    <source>
        <dbReference type="ARBA" id="ARBA00022679"/>
    </source>
</evidence>
<evidence type="ECO:0000256" key="11">
    <source>
        <dbReference type="RuleBase" id="RU362022"/>
    </source>
</evidence>
<dbReference type="PANTHER" id="PTHR12714">
    <property type="entry name" value="PROTEIN-S ISOPRENYLCYSTEINE O-METHYLTRANSFERASE"/>
    <property type="match status" value="1"/>
</dbReference>
<dbReference type="Pfam" id="PF10190">
    <property type="entry name" value="Tmemb_170"/>
    <property type="match status" value="1"/>
</dbReference>
<dbReference type="InterPro" id="IPR019334">
    <property type="entry name" value="TMEM170A/B/YPR153W-like"/>
</dbReference>
<evidence type="ECO:0000256" key="10">
    <source>
        <dbReference type="ARBA" id="ARBA00023136"/>
    </source>
</evidence>
<keyword evidence="10 11" id="KW-0472">Membrane</keyword>
<evidence type="ECO:0000256" key="9">
    <source>
        <dbReference type="ARBA" id="ARBA00022989"/>
    </source>
</evidence>